<dbReference type="GeneID" id="108017787"/>
<dbReference type="RefSeq" id="XP_016940418.3">
    <property type="nucleotide sequence ID" value="XM_017084929.4"/>
</dbReference>
<dbReference type="GO" id="GO:0008270">
    <property type="term" value="F:zinc ion binding"/>
    <property type="evidence" value="ECO:0007669"/>
    <property type="project" value="UniProtKB-KW"/>
</dbReference>
<feature type="compositionally biased region" description="Low complexity" evidence="6">
    <location>
        <begin position="116"/>
        <end position="131"/>
    </location>
</feature>
<protein>
    <submittedName>
        <fullName evidence="9">Zinc finger protein 33A</fullName>
    </submittedName>
</protein>
<accession>A0AB39ZPD1</accession>
<reference evidence="9" key="1">
    <citation type="submission" date="2025-08" db="UniProtKB">
        <authorList>
            <consortium name="RefSeq"/>
        </authorList>
    </citation>
    <scope>IDENTIFICATION</scope>
</reference>
<evidence type="ECO:0000256" key="6">
    <source>
        <dbReference type="SAM" id="MobiDB-lite"/>
    </source>
</evidence>
<gene>
    <name evidence="9" type="primary">LOC108017787</name>
</gene>
<evidence type="ECO:0000256" key="4">
    <source>
        <dbReference type="ARBA" id="ARBA00022833"/>
    </source>
</evidence>
<feature type="domain" description="C2H2-type" evidence="7">
    <location>
        <begin position="505"/>
        <end position="527"/>
    </location>
</feature>
<evidence type="ECO:0000256" key="3">
    <source>
        <dbReference type="ARBA" id="ARBA00022771"/>
    </source>
</evidence>
<keyword evidence="2" id="KW-0677">Repeat</keyword>
<keyword evidence="1" id="KW-0479">Metal-binding</keyword>
<evidence type="ECO:0000259" key="7">
    <source>
        <dbReference type="PROSITE" id="PS50157"/>
    </source>
</evidence>
<evidence type="ECO:0000256" key="1">
    <source>
        <dbReference type="ARBA" id="ARBA00022723"/>
    </source>
</evidence>
<dbReference type="PROSITE" id="PS00028">
    <property type="entry name" value="ZINC_FINGER_C2H2_1"/>
    <property type="match status" value="3"/>
</dbReference>
<feature type="domain" description="C2H2-type" evidence="7">
    <location>
        <begin position="261"/>
        <end position="289"/>
    </location>
</feature>
<sequence>MRDASVPNPEPSSTEGHCSVENDTCKDKDHDTPPVEGEREAEANDANCTICGAAKASALLDLRSNHVMQRRLSRDWKIQADVIRSTLKAICVECVCKLNVHSEVTRSLMQRMQRLQRSGGELTTVTTTSTSPAHHSPPIADAEVSTTLIESQEEVAENRQSVRSSRSSCSVLEVYLAQQPYSPSAKESGEKQTEGWKWRTRLECHECGRAYFRRDYYALHLRRCSKTRRSQPRPPRAKCRVLNEATYNGASSGVTRSSRIFYCRHCDEEFDSMIGKKQHERLRHQQRFPCDLCDAQLDTKYEWEMHHTICQAKQEALTILQQEESGQIVLSSRTPKARSTRSRSRACSEAWDKYNMDNKDEEDEEDESEEEDREEGEDDQEDAMYARRMNFTGDWIVNHSRSNSNSAGNLSLLYGDYGLVETHMTTDKEYDLYLLDLLKTQVRLKAFSCFTPGCGYQTDTLVALMKHDYMEHWKMSWFYCHKCGDVFTSKVFLDYHMHLQNRGLYICHKCREEFELQHQLDRHFQLHKKGINYHCNFCRLEFLSEAKLLAHCKLRGHSPNDEPLISIDRSLSIVNCHGSRPADYPRICKTYEEREFYIPRIPVPSMQPMHLPQHKPFRFAIGICDFEERNPNCVGCH</sequence>
<evidence type="ECO:0000313" key="9">
    <source>
        <dbReference type="RefSeq" id="XP_016940418.3"/>
    </source>
</evidence>
<dbReference type="SMART" id="SM00355">
    <property type="entry name" value="ZnF_C2H2"/>
    <property type="match status" value="7"/>
</dbReference>
<dbReference type="PROSITE" id="PS50157">
    <property type="entry name" value="ZINC_FINGER_C2H2_2"/>
    <property type="match status" value="3"/>
</dbReference>
<feature type="region of interest" description="Disordered" evidence="6">
    <location>
        <begin position="116"/>
        <end position="139"/>
    </location>
</feature>
<dbReference type="AlphaFoldDB" id="A0AB39ZPD1"/>
<dbReference type="Proteomes" id="UP001652628">
    <property type="component" value="Chromosome 2R"/>
</dbReference>
<evidence type="ECO:0000256" key="5">
    <source>
        <dbReference type="PROSITE-ProRule" id="PRU00042"/>
    </source>
</evidence>
<evidence type="ECO:0000313" key="8">
    <source>
        <dbReference type="Proteomes" id="UP001652628"/>
    </source>
</evidence>
<feature type="domain" description="C2H2-type" evidence="7">
    <location>
        <begin position="202"/>
        <end position="234"/>
    </location>
</feature>
<proteinExistence type="predicted"/>
<keyword evidence="3 5" id="KW-0863">Zinc-finger</keyword>
<feature type="compositionally biased region" description="Acidic residues" evidence="6">
    <location>
        <begin position="359"/>
        <end position="382"/>
    </location>
</feature>
<dbReference type="InterPro" id="IPR013087">
    <property type="entry name" value="Znf_C2H2_type"/>
</dbReference>
<feature type="compositionally biased region" description="Basic and acidic residues" evidence="6">
    <location>
        <begin position="18"/>
        <end position="42"/>
    </location>
</feature>
<dbReference type="InterPro" id="IPR050688">
    <property type="entry name" value="Zinc_finger/UBP_domain"/>
</dbReference>
<evidence type="ECO:0000256" key="2">
    <source>
        <dbReference type="ARBA" id="ARBA00022737"/>
    </source>
</evidence>
<dbReference type="PANTHER" id="PTHR24403:SF67">
    <property type="entry name" value="FI01116P-RELATED"/>
    <property type="match status" value="1"/>
</dbReference>
<keyword evidence="8" id="KW-1185">Reference proteome</keyword>
<feature type="region of interest" description="Disordered" evidence="6">
    <location>
        <begin position="1"/>
        <end position="42"/>
    </location>
</feature>
<keyword evidence="4" id="KW-0862">Zinc</keyword>
<feature type="region of interest" description="Disordered" evidence="6">
    <location>
        <begin position="352"/>
        <end position="382"/>
    </location>
</feature>
<organism evidence="8 9">
    <name type="scientific">Drosophila suzukii</name>
    <name type="common">Spotted-wing drosophila fruit fly</name>
    <dbReference type="NCBI Taxonomy" id="28584"/>
    <lineage>
        <taxon>Eukaryota</taxon>
        <taxon>Metazoa</taxon>
        <taxon>Ecdysozoa</taxon>
        <taxon>Arthropoda</taxon>
        <taxon>Hexapoda</taxon>
        <taxon>Insecta</taxon>
        <taxon>Pterygota</taxon>
        <taxon>Neoptera</taxon>
        <taxon>Endopterygota</taxon>
        <taxon>Diptera</taxon>
        <taxon>Brachycera</taxon>
        <taxon>Muscomorpha</taxon>
        <taxon>Ephydroidea</taxon>
        <taxon>Drosophilidae</taxon>
        <taxon>Drosophila</taxon>
        <taxon>Sophophora</taxon>
    </lineage>
</organism>
<name>A0AB39ZPD1_DROSZ</name>
<dbReference type="PANTHER" id="PTHR24403">
    <property type="entry name" value="ZINC FINGER PROTEIN"/>
    <property type="match status" value="1"/>
</dbReference>
<dbReference type="Gene3D" id="3.30.160.60">
    <property type="entry name" value="Classic Zinc Finger"/>
    <property type="match status" value="1"/>
</dbReference>